<dbReference type="RefSeq" id="WP_271335818.1">
    <property type="nucleotide sequence ID" value="NZ_JAMZNK010000013.1"/>
</dbReference>
<gene>
    <name evidence="3" type="ORF">NJT12_10295</name>
</gene>
<feature type="signal peptide" evidence="1">
    <location>
        <begin position="1"/>
        <end position="26"/>
    </location>
</feature>
<feature type="chain" id="PRO_5047372897" evidence="1">
    <location>
        <begin position="27"/>
        <end position="880"/>
    </location>
</feature>
<protein>
    <submittedName>
        <fullName evidence="3">Gliding motility-associated C-terminal domain-containing protein</fullName>
    </submittedName>
</protein>
<evidence type="ECO:0000256" key="1">
    <source>
        <dbReference type="SAM" id="SignalP"/>
    </source>
</evidence>
<dbReference type="Pfam" id="PF13585">
    <property type="entry name" value="CHU_C"/>
    <property type="match status" value="1"/>
</dbReference>
<name>A0ABT4WBV0_9FLAO</name>
<keyword evidence="1" id="KW-0732">Signal</keyword>
<evidence type="ECO:0000313" key="4">
    <source>
        <dbReference type="Proteomes" id="UP001212170"/>
    </source>
</evidence>
<comment type="caution">
    <text evidence="3">The sequence shown here is derived from an EMBL/GenBank/DDBJ whole genome shotgun (WGS) entry which is preliminary data.</text>
</comment>
<dbReference type="Pfam" id="PF19081">
    <property type="entry name" value="Ig_7"/>
    <property type="match status" value="1"/>
</dbReference>
<proteinExistence type="predicted"/>
<dbReference type="InterPro" id="IPR026341">
    <property type="entry name" value="T9SS_type_B"/>
</dbReference>
<dbReference type="EMBL" id="JAMZNK010000013">
    <property type="protein sequence ID" value="MDA6070006.1"/>
    <property type="molecule type" value="Genomic_DNA"/>
</dbReference>
<dbReference type="NCBIfam" id="TIGR04131">
    <property type="entry name" value="Bac_Flav_CTERM"/>
    <property type="match status" value="1"/>
</dbReference>
<dbReference type="Proteomes" id="UP001212170">
    <property type="component" value="Unassembled WGS sequence"/>
</dbReference>
<reference evidence="3 4" key="1">
    <citation type="journal article" date="2023" name="Chemosphere">
        <title>Whole genome analysis of Flavobacterium aziz-sancarii sp. nov., isolated from Ardley Island (Antarctica), revealed a rich resistome and bioremediation potential.</title>
        <authorList>
            <person name="Otur C."/>
            <person name="Okay S."/>
            <person name="Kurt-Kizildogan A."/>
        </authorList>
    </citation>
    <scope>NUCLEOTIDE SEQUENCE [LARGE SCALE GENOMIC DNA]</scope>
    <source>
        <strain evidence="3 4">AC</strain>
    </source>
</reference>
<feature type="domain" description="Ig-like" evidence="2">
    <location>
        <begin position="622"/>
        <end position="694"/>
    </location>
</feature>
<evidence type="ECO:0000259" key="2">
    <source>
        <dbReference type="Pfam" id="PF19081"/>
    </source>
</evidence>
<dbReference type="InterPro" id="IPR044023">
    <property type="entry name" value="Ig_7"/>
</dbReference>
<organism evidence="3 4">
    <name type="scientific">Flavobacterium azizsancarii</name>
    <dbReference type="NCBI Taxonomy" id="2961580"/>
    <lineage>
        <taxon>Bacteria</taxon>
        <taxon>Pseudomonadati</taxon>
        <taxon>Bacteroidota</taxon>
        <taxon>Flavobacteriia</taxon>
        <taxon>Flavobacteriales</taxon>
        <taxon>Flavobacteriaceae</taxon>
        <taxon>Flavobacterium</taxon>
    </lineage>
</organism>
<sequence>MIKNYTNFLRFVLFFVFLSVLPSQMAAQCAGNDAQKIICDIQDPANKTLSLFSLLDGSPTAGGKWSDDNNFRGLDSITGNLNAQLIRKGGVYHYTYTAPDVAGCVDNKSTITLTIGAYAGIGSKATVCSEAGGFNLFTAFDSTVMGPHENGIWRDASGRILGSSLLEIGKIEETITRKFTYEVPVVPECPLTPLVTTVFVTIVRTPEQGKSIELRLCGTTDLDGYTNFDMFELLTGEDPDGVWKGPDITSRSDHNINLKQLFDTYGASQYNYEYTVFAVPNQNVCKDKTAYVTITLEKKIDFTGTKIAIAKDICESDIATAAYSAKITQGPQNIPNGEYKITYSVAGPTGGSESITANFINGIANFPIESSYFKRVGKYTVTVTSIIPLSGKGLCANMFSPFSSDLNIYPLSRLDNAVITASPVCQNNNATIQISNATQLTDGDYRIVYNINGDNLATAQTANIKAVGGKATFEIPGNLNAKSGLSVITITTITNITNPTPQCSNTANVIGNLTINPLPAAANIKIVVNDNCLNGVFTAVVSGLENLAKAKLSYLLLESNPSVEQNVDLNVLNGNASFVIPSNLLVNTGSTTISITYVTNDATSCGSTLVSVLDSFIINSIPVAPIAGNQEFCKVDRATIANLTPRGSQYKWYSSATSTTSLADSYVLKSEDYYIRETSPAGCTSAPNMISVVVNDVPAPILNPGGADFCGLKNPTVADLSKATNVAASVAWYDAENNGNLLTSTTLLVHKATYYGFDLSALTDCISDNNLEVIVSLIDCDPGEYAFFIPDGFSPNGDNVNDTFRIPDIEFLYPDYTIEIFNRYGNVMFKGNANTANWDGRNSESAGFGDGIAQNGVYFYIVNFNKDNRKAQQGRLYLNR</sequence>
<keyword evidence="4" id="KW-1185">Reference proteome</keyword>
<evidence type="ECO:0000313" key="3">
    <source>
        <dbReference type="EMBL" id="MDA6070006.1"/>
    </source>
</evidence>
<accession>A0ABT4WBV0</accession>